<dbReference type="Proteomes" id="UP001234297">
    <property type="component" value="Chromosome 7"/>
</dbReference>
<organism evidence="1 2">
    <name type="scientific">Persea americana</name>
    <name type="common">Avocado</name>
    <dbReference type="NCBI Taxonomy" id="3435"/>
    <lineage>
        <taxon>Eukaryota</taxon>
        <taxon>Viridiplantae</taxon>
        <taxon>Streptophyta</taxon>
        <taxon>Embryophyta</taxon>
        <taxon>Tracheophyta</taxon>
        <taxon>Spermatophyta</taxon>
        <taxon>Magnoliopsida</taxon>
        <taxon>Magnoliidae</taxon>
        <taxon>Laurales</taxon>
        <taxon>Lauraceae</taxon>
        <taxon>Persea</taxon>
    </lineage>
</organism>
<dbReference type="EMBL" id="CM056815">
    <property type="protein sequence ID" value="KAJ8631323.1"/>
    <property type="molecule type" value="Genomic_DNA"/>
</dbReference>
<evidence type="ECO:0000313" key="2">
    <source>
        <dbReference type="Proteomes" id="UP001234297"/>
    </source>
</evidence>
<reference evidence="1 2" key="1">
    <citation type="journal article" date="2022" name="Hortic Res">
        <title>A haplotype resolved chromosomal level avocado genome allows analysis of novel avocado genes.</title>
        <authorList>
            <person name="Nath O."/>
            <person name="Fletcher S.J."/>
            <person name="Hayward A."/>
            <person name="Shaw L.M."/>
            <person name="Masouleh A.K."/>
            <person name="Furtado A."/>
            <person name="Henry R.J."/>
            <person name="Mitter N."/>
        </authorList>
    </citation>
    <scope>NUCLEOTIDE SEQUENCE [LARGE SCALE GENOMIC DNA]</scope>
    <source>
        <strain evidence="2">cv. Hass</strain>
    </source>
</reference>
<protein>
    <submittedName>
        <fullName evidence="1">Uncharacterized protein</fullName>
    </submittedName>
</protein>
<sequence>MHFSSNPNIATDELAQESDIVFRKYLDAAESGDEVEAINIEDDHPTSRTHGGALNRATVGAKSNVAEPSTHRREVIFEDIVVPKESHPGSMTHGGAVNRANVNAKSNVGEPSSHRREVIF</sequence>
<name>A0ACC2LDS7_PERAE</name>
<comment type="caution">
    <text evidence="1">The sequence shown here is derived from an EMBL/GenBank/DDBJ whole genome shotgun (WGS) entry which is preliminary data.</text>
</comment>
<accession>A0ACC2LDS7</accession>
<keyword evidence="2" id="KW-1185">Reference proteome</keyword>
<gene>
    <name evidence="1" type="ORF">MRB53_024646</name>
</gene>
<evidence type="ECO:0000313" key="1">
    <source>
        <dbReference type="EMBL" id="KAJ8631323.1"/>
    </source>
</evidence>
<proteinExistence type="predicted"/>